<organism evidence="2 3">
    <name type="scientific">Aerophobetes bacterium</name>
    <dbReference type="NCBI Taxonomy" id="2030807"/>
    <lineage>
        <taxon>Bacteria</taxon>
        <taxon>Candidatus Aerophobota</taxon>
    </lineage>
</organism>
<dbReference type="AlphaFoldDB" id="A0A523S6M1"/>
<evidence type="ECO:0000256" key="1">
    <source>
        <dbReference type="PIRSR" id="PIRSR600888-3"/>
    </source>
</evidence>
<proteinExistence type="predicted"/>
<dbReference type="Pfam" id="PF00908">
    <property type="entry name" value="dTDP_sugar_isom"/>
    <property type="match status" value="1"/>
</dbReference>
<reference evidence="2 3" key="1">
    <citation type="submission" date="2019-03" db="EMBL/GenBank/DDBJ databases">
        <title>Metabolic potential of uncultured bacteria and archaea associated with petroleum seepage in deep-sea sediments.</title>
        <authorList>
            <person name="Dong X."/>
            <person name="Hubert C."/>
        </authorList>
    </citation>
    <scope>NUCLEOTIDE SEQUENCE [LARGE SCALE GENOMIC DNA]</scope>
    <source>
        <strain evidence="2">E44_bin7</strain>
    </source>
</reference>
<name>A0A523S6M1_UNCAE</name>
<evidence type="ECO:0000313" key="3">
    <source>
        <dbReference type="Proteomes" id="UP000316360"/>
    </source>
</evidence>
<dbReference type="PANTHER" id="PTHR21047:SF2">
    <property type="entry name" value="THYMIDINE DIPHOSPHO-4-KETO-RHAMNOSE 3,5-EPIMERASE"/>
    <property type="match status" value="1"/>
</dbReference>
<dbReference type="EMBL" id="SOKJ01000003">
    <property type="protein sequence ID" value="TET13439.1"/>
    <property type="molecule type" value="Genomic_DNA"/>
</dbReference>
<dbReference type="Gene3D" id="2.60.120.10">
    <property type="entry name" value="Jelly Rolls"/>
    <property type="match status" value="1"/>
</dbReference>
<dbReference type="InterPro" id="IPR014710">
    <property type="entry name" value="RmlC-like_jellyroll"/>
</dbReference>
<protein>
    <submittedName>
        <fullName evidence="2">dTDP-4-dehydrorhamnose 3,5-epimerase</fullName>
    </submittedName>
</protein>
<dbReference type="InterPro" id="IPR011051">
    <property type="entry name" value="RmlC_Cupin_sf"/>
</dbReference>
<evidence type="ECO:0000313" key="2">
    <source>
        <dbReference type="EMBL" id="TET13439.1"/>
    </source>
</evidence>
<gene>
    <name evidence="2" type="ORF">E3J84_00025</name>
</gene>
<dbReference type="GO" id="GO:0005829">
    <property type="term" value="C:cytosol"/>
    <property type="evidence" value="ECO:0007669"/>
    <property type="project" value="TreeGrafter"/>
</dbReference>
<dbReference type="PANTHER" id="PTHR21047">
    <property type="entry name" value="DTDP-6-DEOXY-D-GLUCOSE-3,5 EPIMERASE"/>
    <property type="match status" value="1"/>
</dbReference>
<dbReference type="GO" id="GO:0000271">
    <property type="term" value="P:polysaccharide biosynthetic process"/>
    <property type="evidence" value="ECO:0007669"/>
    <property type="project" value="TreeGrafter"/>
</dbReference>
<feature type="site" description="Participates in a stacking interaction with the thymidine ring of dTDP-4-oxo-6-deoxyglucose" evidence="1">
    <location>
        <position position="125"/>
    </location>
</feature>
<dbReference type="SUPFAM" id="SSF51182">
    <property type="entry name" value="RmlC-like cupins"/>
    <property type="match status" value="1"/>
</dbReference>
<dbReference type="Proteomes" id="UP000316360">
    <property type="component" value="Unassembled WGS sequence"/>
</dbReference>
<comment type="caution">
    <text evidence="2">The sequence shown here is derived from an EMBL/GenBank/DDBJ whole genome shotgun (WGS) entry which is preliminary data.</text>
</comment>
<sequence>MIEGVKLKNLRVIPDERGRLMEILRADDELFEKFGQVYMTTAYPGVVKAWHYHKKQDDNMTVVKGMMKIALYDGRKDSPTYGEVNEFFLGEHKPSLLQIPKMVYHGFKCIGEEEAIVINIPTQTYNYKNPDEYRVDPYKNDIPYDWKLKEG</sequence>
<dbReference type="InterPro" id="IPR000888">
    <property type="entry name" value="RmlC-like"/>
</dbReference>
<dbReference type="GO" id="GO:0008830">
    <property type="term" value="F:dTDP-4-dehydrorhamnose 3,5-epimerase activity"/>
    <property type="evidence" value="ECO:0007669"/>
    <property type="project" value="InterPro"/>
</dbReference>
<accession>A0A523S6M1</accession>